<dbReference type="PANTHER" id="PTHR30011:SF16">
    <property type="entry name" value="C2H2 FINGER DOMAIN TRANSCRIPTION FACTOR (EUROFUNG)-RELATED"/>
    <property type="match status" value="1"/>
</dbReference>
<keyword evidence="3 7" id="KW-0560">Oxidoreductase</keyword>
<evidence type="ECO:0000313" key="8">
    <source>
        <dbReference type="Proteomes" id="UP000274346"/>
    </source>
</evidence>
<evidence type="ECO:0000256" key="2">
    <source>
        <dbReference type="ARBA" id="ARBA00022643"/>
    </source>
</evidence>
<keyword evidence="4 7" id="KW-0503">Monooxygenase</keyword>
<gene>
    <name evidence="7" type="primary">ntaA_1</name>
    <name evidence="7" type="ORF">NCTC13098_01163</name>
</gene>
<evidence type="ECO:0000313" key="7">
    <source>
        <dbReference type="EMBL" id="VDR24864.1"/>
    </source>
</evidence>
<evidence type="ECO:0000256" key="1">
    <source>
        <dbReference type="ARBA" id="ARBA00022630"/>
    </source>
</evidence>
<dbReference type="EMBL" id="LR131271">
    <property type="protein sequence ID" value="VDR24864.1"/>
    <property type="molecule type" value="Genomic_DNA"/>
</dbReference>
<dbReference type="AlphaFoldDB" id="A0A3P8IRN1"/>
<dbReference type="NCBIfam" id="TIGR03860">
    <property type="entry name" value="FMN_nitrolo"/>
    <property type="match status" value="1"/>
</dbReference>
<dbReference type="SUPFAM" id="SSF51679">
    <property type="entry name" value="Bacterial luciferase-like"/>
    <property type="match status" value="1"/>
</dbReference>
<evidence type="ECO:0000256" key="4">
    <source>
        <dbReference type="ARBA" id="ARBA00023033"/>
    </source>
</evidence>
<keyword evidence="2" id="KW-0288">FMN</keyword>
<dbReference type="Gene3D" id="3.20.20.30">
    <property type="entry name" value="Luciferase-like domain"/>
    <property type="match status" value="1"/>
</dbReference>
<keyword evidence="1" id="KW-0285">Flavoprotein</keyword>
<dbReference type="Proteomes" id="UP000274346">
    <property type="component" value="Chromosome"/>
</dbReference>
<dbReference type="InterPro" id="IPR036661">
    <property type="entry name" value="Luciferase-like_sf"/>
</dbReference>
<dbReference type="PANTHER" id="PTHR30011">
    <property type="entry name" value="ALKANESULFONATE MONOOXYGENASE-RELATED"/>
    <property type="match status" value="1"/>
</dbReference>
<dbReference type="InterPro" id="IPR011251">
    <property type="entry name" value="Luciferase-like_dom"/>
</dbReference>
<feature type="domain" description="Luciferase-like" evidence="6">
    <location>
        <begin position="29"/>
        <end position="211"/>
    </location>
</feature>
<reference evidence="7 8" key="1">
    <citation type="submission" date="2018-12" db="EMBL/GenBank/DDBJ databases">
        <authorList>
            <consortium name="Pathogen Informatics"/>
        </authorList>
    </citation>
    <scope>NUCLEOTIDE SEQUENCE [LARGE SCALE GENOMIC DNA]</scope>
    <source>
        <strain evidence="7 8">NCTC13098</strain>
    </source>
</reference>
<dbReference type="Pfam" id="PF00296">
    <property type="entry name" value="Bac_luciferase"/>
    <property type="match status" value="1"/>
</dbReference>
<dbReference type="InterPro" id="IPR051260">
    <property type="entry name" value="Diverse_substr_monoxygenases"/>
</dbReference>
<dbReference type="GO" id="GO:0018529">
    <property type="term" value="F:nitrilotriacetate monooxygenase activity"/>
    <property type="evidence" value="ECO:0007669"/>
    <property type="project" value="UniProtKB-EC"/>
</dbReference>
<dbReference type="EC" id="1.14.14.10" evidence="7"/>
<comment type="similarity">
    <text evidence="5">Belongs to the NtaA/SnaA/DszA monooxygenase family.</text>
</comment>
<name>A0A3P8IRN1_RAOTE</name>
<accession>A0A3P8IRN1</accession>
<proteinExistence type="inferred from homology"/>
<evidence type="ECO:0000259" key="6">
    <source>
        <dbReference type="Pfam" id="PF00296"/>
    </source>
</evidence>
<dbReference type="KEGG" id="rtg:NCTC13098_01163"/>
<protein>
    <submittedName>
        <fullName evidence="7">Nitrilotriacetate monooxygenase component A</fullName>
        <ecNumber evidence="7">1.14.14.10</ecNumber>
    </submittedName>
</protein>
<evidence type="ECO:0000256" key="3">
    <source>
        <dbReference type="ARBA" id="ARBA00023002"/>
    </source>
</evidence>
<dbReference type="InterPro" id="IPR016215">
    <property type="entry name" value="NTA_MOA"/>
</dbReference>
<organism evidence="7 8">
    <name type="scientific">Raoultella terrigena</name>
    <name type="common">Klebsiella terrigena</name>
    <dbReference type="NCBI Taxonomy" id="577"/>
    <lineage>
        <taxon>Bacteria</taxon>
        <taxon>Pseudomonadati</taxon>
        <taxon>Pseudomonadota</taxon>
        <taxon>Gammaproteobacteria</taxon>
        <taxon>Enterobacterales</taxon>
        <taxon>Enterobacteriaceae</taxon>
        <taxon>Klebsiella/Raoultella group</taxon>
        <taxon>Raoultella</taxon>
    </lineage>
</organism>
<sequence>MTTAKKQLLFNGFMMNVVGHVSAGTVAAPDDRASEYTTLDYWLHIARLLDEAGFDAMFIADALGQIDVYQGKPDAALRTAAQSPVNDPLLLVSAMAAATRQLGFGITVSTTYEHPYLLARKFTTLDHLTKGRVAWNIVTSVLESAARNLGLEKQMDHDERYERAQEFLEVTYKLWEGSWEDDAVRRDREAGVYTDPAKVHPIRHQGRWFTVPDAHSLNPARSGRRCCSRQAPRIGVVCLPHRMPKSCSSAAPRRSRSRRISTKFAPWRMNRGAAPRQFALLPPSAWWSMRTMPGHTPNSRTTQLHQSGSGAGAVLCLDGSGLVRLVPGRAAQIYRNQRQPLGAGRADAH</sequence>
<evidence type="ECO:0000256" key="5">
    <source>
        <dbReference type="ARBA" id="ARBA00033748"/>
    </source>
</evidence>